<evidence type="ECO:0000259" key="1">
    <source>
        <dbReference type="Pfam" id="PF13649"/>
    </source>
</evidence>
<keyword evidence="2" id="KW-0808">Transferase</keyword>
<dbReference type="Pfam" id="PF13649">
    <property type="entry name" value="Methyltransf_25"/>
    <property type="match status" value="1"/>
</dbReference>
<comment type="caution">
    <text evidence="2">The sequence shown here is derived from an EMBL/GenBank/DDBJ whole genome shotgun (WGS) entry which is preliminary data.</text>
</comment>
<dbReference type="InterPro" id="IPR029063">
    <property type="entry name" value="SAM-dependent_MTases_sf"/>
</dbReference>
<organism evidence="2 3">
    <name type="scientific">Solirubrobacter pauli</name>
    <dbReference type="NCBI Taxonomy" id="166793"/>
    <lineage>
        <taxon>Bacteria</taxon>
        <taxon>Bacillati</taxon>
        <taxon>Actinomycetota</taxon>
        <taxon>Thermoleophilia</taxon>
        <taxon>Solirubrobacterales</taxon>
        <taxon>Solirubrobacteraceae</taxon>
        <taxon>Solirubrobacter</taxon>
    </lineage>
</organism>
<keyword evidence="3" id="KW-1185">Reference proteome</keyword>
<dbReference type="Gene3D" id="3.40.50.150">
    <property type="entry name" value="Vaccinia Virus protein VP39"/>
    <property type="match status" value="1"/>
</dbReference>
<evidence type="ECO:0000313" key="2">
    <source>
        <dbReference type="EMBL" id="RKQ84820.1"/>
    </source>
</evidence>
<dbReference type="GO" id="GO:0008168">
    <property type="term" value="F:methyltransferase activity"/>
    <property type="evidence" value="ECO:0007669"/>
    <property type="project" value="UniProtKB-KW"/>
</dbReference>
<dbReference type="InterPro" id="IPR041698">
    <property type="entry name" value="Methyltransf_25"/>
</dbReference>
<protein>
    <submittedName>
        <fullName evidence="2">Methyltransferase family protein</fullName>
    </submittedName>
</protein>
<dbReference type="AlphaFoldDB" id="A0A660L0N1"/>
<reference evidence="2 3" key="1">
    <citation type="submission" date="2018-10" db="EMBL/GenBank/DDBJ databases">
        <title>Genomic Encyclopedia of Archaeal and Bacterial Type Strains, Phase II (KMG-II): from individual species to whole genera.</title>
        <authorList>
            <person name="Goeker M."/>
        </authorList>
    </citation>
    <scope>NUCLEOTIDE SEQUENCE [LARGE SCALE GENOMIC DNA]</scope>
    <source>
        <strain evidence="2 3">DSM 14954</strain>
    </source>
</reference>
<dbReference type="RefSeq" id="WP_121258251.1">
    <property type="nucleotide sequence ID" value="NZ_RBIL01000003.1"/>
</dbReference>
<dbReference type="SUPFAM" id="SSF53335">
    <property type="entry name" value="S-adenosyl-L-methionine-dependent methyltransferases"/>
    <property type="match status" value="1"/>
</dbReference>
<feature type="domain" description="Methyltransferase" evidence="1">
    <location>
        <begin position="52"/>
        <end position="144"/>
    </location>
</feature>
<dbReference type="PANTHER" id="PTHR44068">
    <property type="entry name" value="ZGC:194242"/>
    <property type="match status" value="1"/>
</dbReference>
<evidence type="ECO:0000313" key="3">
    <source>
        <dbReference type="Proteomes" id="UP000278962"/>
    </source>
</evidence>
<dbReference type="GO" id="GO:0032259">
    <property type="term" value="P:methylation"/>
    <property type="evidence" value="ECO:0007669"/>
    <property type="project" value="UniProtKB-KW"/>
</dbReference>
<proteinExistence type="predicted"/>
<dbReference type="CDD" id="cd02440">
    <property type="entry name" value="AdoMet_MTases"/>
    <property type="match status" value="1"/>
</dbReference>
<keyword evidence="2" id="KW-0489">Methyltransferase</keyword>
<name>A0A660L0N1_9ACTN</name>
<dbReference type="PANTHER" id="PTHR44068:SF11">
    <property type="entry name" value="GERANYL DIPHOSPHATE 2-C-METHYLTRANSFERASE"/>
    <property type="match status" value="1"/>
</dbReference>
<accession>A0A660L0N1</accession>
<dbReference type="Proteomes" id="UP000278962">
    <property type="component" value="Unassembled WGS sequence"/>
</dbReference>
<gene>
    <name evidence="2" type="ORF">C8N24_6450</name>
</gene>
<dbReference type="InterPro" id="IPR050447">
    <property type="entry name" value="Erg6_SMT_methyltransf"/>
</dbReference>
<sequence>MSLTFETVDLAAVKRKQQAMWSSGDFGVIASLIHIVAERLVDSADLVAGSRVLDVAGGTGNAAIAAARCGCDVTCTDYVPALLERGRERANAEGFDITFAEADAEALPYADGTFDAVTSVFGVMFAPHQHQAASELVRVCRPGGLIALASWTPDGFLGELFRATAAHVPPPVGVSSPLFWGSEAGVAELLGDDVDSISTRRRMFMWRFRDAAEFITTMRTYYGPTLKAFEAVGEAGAEALERDLIAVVERCARRRDGGIAVPAEYLEVVGVRR</sequence>
<dbReference type="OrthoDB" id="9795634at2"/>
<dbReference type="EMBL" id="RBIL01000003">
    <property type="protein sequence ID" value="RKQ84820.1"/>
    <property type="molecule type" value="Genomic_DNA"/>
</dbReference>